<dbReference type="Proteomes" id="UP000551616">
    <property type="component" value="Unassembled WGS sequence"/>
</dbReference>
<dbReference type="InterPro" id="IPR013043">
    <property type="entry name" value="DUF1595"/>
</dbReference>
<evidence type="ECO:0000259" key="2">
    <source>
        <dbReference type="Pfam" id="PF07626"/>
    </source>
</evidence>
<evidence type="ECO:0000259" key="5">
    <source>
        <dbReference type="Pfam" id="PF07635"/>
    </source>
</evidence>
<feature type="domain" description="DUF1592" evidence="4">
    <location>
        <begin position="474"/>
        <end position="601"/>
    </location>
</feature>
<protein>
    <recommendedName>
        <fullName evidence="9">Planctomycete cytochrome C</fullName>
    </recommendedName>
</protein>
<feature type="domain" description="DUF1585" evidence="1">
    <location>
        <begin position="739"/>
        <end position="812"/>
    </location>
</feature>
<dbReference type="InterPro" id="IPR013036">
    <property type="entry name" value="DUF1587"/>
</dbReference>
<dbReference type="InterPro" id="IPR013042">
    <property type="entry name" value="DUF1592"/>
</dbReference>
<dbReference type="Pfam" id="PF07631">
    <property type="entry name" value="PSD4"/>
    <property type="match status" value="1"/>
</dbReference>
<dbReference type="Pfam" id="PF07624">
    <property type="entry name" value="PSD2"/>
    <property type="match status" value="1"/>
</dbReference>
<dbReference type="InterPro" id="IPR013039">
    <property type="entry name" value="DUF1588"/>
</dbReference>
<reference evidence="7 8" key="1">
    <citation type="submission" date="2020-05" db="EMBL/GenBank/DDBJ databases">
        <title>Bremerella alba sp. nov., a novel planctomycete isolated from the surface of the macroalga Fucus spiralis.</title>
        <authorList>
            <person name="Godinho O."/>
            <person name="Botelho R."/>
            <person name="Albuquerque L."/>
            <person name="Wiegand S."/>
            <person name="Da Costa M.S."/>
            <person name="Lobo-Da-Cunha A."/>
            <person name="Jogler C."/>
            <person name="Lage O.M."/>
        </authorList>
    </citation>
    <scope>NUCLEOTIDE SEQUENCE [LARGE SCALE GENOMIC DNA]</scope>
    <source>
        <strain evidence="7 8">FF15</strain>
    </source>
</reference>
<gene>
    <name evidence="7" type="ORF">HOV93_50320</name>
</gene>
<dbReference type="InterPro" id="IPR011478">
    <property type="entry name" value="DUF1585"/>
</dbReference>
<dbReference type="Pfam" id="PF07627">
    <property type="entry name" value="PSCyt3"/>
    <property type="match status" value="1"/>
</dbReference>
<name>A0A7V8VAB5_9BACT</name>
<evidence type="ECO:0000259" key="1">
    <source>
        <dbReference type="Pfam" id="PF07624"/>
    </source>
</evidence>
<feature type="domain" description="Cytochrome C Planctomycete-type" evidence="5">
    <location>
        <begin position="60"/>
        <end position="106"/>
    </location>
</feature>
<evidence type="ECO:0000259" key="3">
    <source>
        <dbReference type="Pfam" id="PF07627"/>
    </source>
</evidence>
<dbReference type="EMBL" id="JABRWO010000021">
    <property type="protein sequence ID" value="MBA2117826.1"/>
    <property type="molecule type" value="Genomic_DNA"/>
</dbReference>
<dbReference type="Pfam" id="PF07637">
    <property type="entry name" value="PSD5"/>
    <property type="match status" value="1"/>
</dbReference>
<feature type="domain" description="DUF1595" evidence="6">
    <location>
        <begin position="408"/>
        <end position="464"/>
    </location>
</feature>
<organism evidence="7 8">
    <name type="scientific">Bremerella alba</name>
    <dbReference type="NCBI Taxonomy" id="980252"/>
    <lineage>
        <taxon>Bacteria</taxon>
        <taxon>Pseudomonadati</taxon>
        <taxon>Planctomycetota</taxon>
        <taxon>Planctomycetia</taxon>
        <taxon>Pirellulales</taxon>
        <taxon>Pirellulaceae</taxon>
        <taxon>Bremerella</taxon>
    </lineage>
</organism>
<dbReference type="AlphaFoldDB" id="A0A7V8VAB5"/>
<feature type="domain" description="DUF1587" evidence="2">
    <location>
        <begin position="145"/>
        <end position="208"/>
    </location>
</feature>
<comment type="caution">
    <text evidence="7">The sequence shown here is derived from an EMBL/GenBank/DDBJ whole genome shotgun (WGS) entry which is preliminary data.</text>
</comment>
<evidence type="ECO:0000259" key="6">
    <source>
        <dbReference type="Pfam" id="PF07637"/>
    </source>
</evidence>
<evidence type="ECO:0000313" key="8">
    <source>
        <dbReference type="Proteomes" id="UP000551616"/>
    </source>
</evidence>
<sequence length="815" mass="92213">MEFCRCCHLGQSNLLGLSILNDLLMNKIFTLAILPAVLLLTTVRLEANDESLPSFLRTHCVRCHNEESQEGDFRIDAISQDFGSPTDSMHWAEIRERINSGEMPPESEPQPTTDEISSIVAWISKRLAEGEAARMAMHGPVAHFRLSNEEYANTIYDLLGVRFEAERAGVFNEDPRWHGFSRIGSELTLSPSHLERYYDAAETIVSRASSLAAHPPKPGTRLRDNNANRPEWLDKAGIVGPVRDPLLPGMGTMIGNLRDAGRYRFRVQLSAMPSRYGVAPHISVRDRKTKQSHYEVDVVAPEKEPTIIEFEITANERDQINLANVAPGSNLSFKSSAPQIFIDSQQTQVMSPRTYKLTDEDGKAIYPLLLIDWVEVKGPLTDESELESREGLFPEDQNEDIDQVAIRLHQFMERAWRRPVRDVELDAYIALIESELSAGESLSNAYQAALTSVLTSKNFLYLIEGDAQKKRSQLNDWELASRLSCFLWGSMPDEALFAAAREGNLHEPKELRRQVQRMFSDPKIERFLTAFPEQWLQLHRLGMFPPDNRLYPEYDYWLEESMRMETLGFFREVFENDLSIREFLDSDWTMVTSRLAEHYNLSPVEKSGLQRVSLRPEDHRGGLLSQAAILSLTSDGTRHRPVHRGVFVSEAIFAKTPPPPPANVEPLVPVPGSSPKATVRMQLEAHSKNANCAACHKNIDPLGFAFDNYDAIGRWYAYEVVHSGQGDNPKVDASGILPSGDRFQNPAEFRALLANDMPRFSEAMFEHLATFALRRTMTVNDTDDLQALVETSQATDYRLKSMIEAFVLSDLFQKR</sequence>
<accession>A0A7V8VAB5</accession>
<keyword evidence="8" id="KW-1185">Reference proteome</keyword>
<evidence type="ECO:0000259" key="4">
    <source>
        <dbReference type="Pfam" id="PF07631"/>
    </source>
</evidence>
<proteinExistence type="predicted"/>
<dbReference type="InterPro" id="IPR011429">
    <property type="entry name" value="Cyt_c_Planctomycete-type"/>
</dbReference>
<evidence type="ECO:0000313" key="7">
    <source>
        <dbReference type="EMBL" id="MBA2117826.1"/>
    </source>
</evidence>
<feature type="domain" description="DUF1588" evidence="3">
    <location>
        <begin position="620"/>
        <end position="716"/>
    </location>
</feature>
<dbReference type="Pfam" id="PF07635">
    <property type="entry name" value="PSCyt1"/>
    <property type="match status" value="1"/>
</dbReference>
<dbReference type="Pfam" id="PF07626">
    <property type="entry name" value="PSD3"/>
    <property type="match status" value="1"/>
</dbReference>
<evidence type="ECO:0008006" key="9">
    <source>
        <dbReference type="Google" id="ProtNLM"/>
    </source>
</evidence>